<accession>A0A1X7LLM1</accession>
<dbReference type="InterPro" id="IPR025590">
    <property type="entry name" value="DUF4348"/>
</dbReference>
<evidence type="ECO:0000313" key="2">
    <source>
        <dbReference type="Proteomes" id="UP000193804"/>
    </source>
</evidence>
<sequence length="271" mass="32057">MKYLILLTTFFTLSCESPSSEKEAKETVAEESVLTTSRDSINQELPDTTVSEDISTQTFMEFFSQFMWDRDFQRSRIEYPIKIDAVNIVEKSDWEHLSFYTNKSSMPILHFDTLTYFDKDIREEDISMYILSFENDNAKKYSFAQKAENWRLFSVNTVSINSLKDLEFIDFLKRFSSDSIYQTNHIEFPLTRFFADYNNDYETARDSIGSGDWGFWNLIKSTEALMVLDVEQRTQYRTIFFRGIENGIHVKYTFIRSGDSWQLIKLEDYST</sequence>
<proteinExistence type="predicted"/>
<dbReference type="EMBL" id="FXAW01000021">
    <property type="protein sequence ID" value="SMG54233.1"/>
    <property type="molecule type" value="Genomic_DNA"/>
</dbReference>
<dbReference type="AlphaFoldDB" id="A0A1X7LLM1"/>
<dbReference type="RefSeq" id="WP_085519227.1">
    <property type="nucleotide sequence ID" value="NZ_FXAW01000021.1"/>
</dbReference>
<name>A0A1X7LLM1_9BACT</name>
<reference evidence="2" key="1">
    <citation type="submission" date="2017-04" db="EMBL/GenBank/DDBJ databases">
        <authorList>
            <person name="Varghese N."/>
            <person name="Submissions S."/>
        </authorList>
    </citation>
    <scope>NUCLEOTIDE SEQUENCE [LARGE SCALE GENOMIC DNA]</scope>
    <source>
        <strain evidence="2">DSM 4125</strain>
    </source>
</reference>
<organism evidence="1 2">
    <name type="scientific">Marivirga sericea</name>
    <dbReference type="NCBI Taxonomy" id="1028"/>
    <lineage>
        <taxon>Bacteria</taxon>
        <taxon>Pseudomonadati</taxon>
        <taxon>Bacteroidota</taxon>
        <taxon>Cytophagia</taxon>
        <taxon>Cytophagales</taxon>
        <taxon>Marivirgaceae</taxon>
        <taxon>Marivirga</taxon>
    </lineage>
</organism>
<gene>
    <name evidence="1" type="ORF">SAMN05661096_04129</name>
</gene>
<dbReference type="STRING" id="1028.SAMN05661096_04129"/>
<keyword evidence="2" id="KW-1185">Reference proteome</keyword>
<evidence type="ECO:0008006" key="3">
    <source>
        <dbReference type="Google" id="ProtNLM"/>
    </source>
</evidence>
<dbReference type="OrthoDB" id="982542at2"/>
<dbReference type="Pfam" id="PF14254">
    <property type="entry name" value="DUF4348"/>
    <property type="match status" value="1"/>
</dbReference>
<dbReference type="Proteomes" id="UP000193804">
    <property type="component" value="Unassembled WGS sequence"/>
</dbReference>
<dbReference type="PROSITE" id="PS51257">
    <property type="entry name" value="PROKAR_LIPOPROTEIN"/>
    <property type="match status" value="1"/>
</dbReference>
<evidence type="ECO:0000313" key="1">
    <source>
        <dbReference type="EMBL" id="SMG54233.1"/>
    </source>
</evidence>
<protein>
    <recommendedName>
        <fullName evidence="3">DUF4348 domain-containing protein</fullName>
    </recommendedName>
</protein>
<dbReference type="Gene3D" id="3.10.450.410">
    <property type="match status" value="2"/>
</dbReference>